<proteinExistence type="predicted"/>
<evidence type="ECO:0000313" key="1">
    <source>
        <dbReference type="EMBL" id="TVU41210.1"/>
    </source>
</evidence>
<dbReference type="Gramene" id="TVU41210">
    <property type="protein sequence ID" value="TVU41210"/>
    <property type="gene ID" value="EJB05_14710"/>
</dbReference>
<reference evidence="1 2" key="1">
    <citation type="journal article" date="2019" name="Sci. Rep.">
        <title>A high-quality genome of Eragrostis curvula grass provides insights into Poaceae evolution and supports new strategies to enhance forage quality.</title>
        <authorList>
            <person name="Carballo J."/>
            <person name="Santos B.A.C.M."/>
            <person name="Zappacosta D."/>
            <person name="Garbus I."/>
            <person name="Selva J.P."/>
            <person name="Gallo C.A."/>
            <person name="Diaz A."/>
            <person name="Albertini E."/>
            <person name="Caccamo M."/>
            <person name="Echenique V."/>
        </authorList>
    </citation>
    <scope>NUCLEOTIDE SEQUENCE [LARGE SCALE GENOMIC DNA]</scope>
    <source>
        <strain evidence="2">cv. Victoria</strain>
        <tissue evidence="1">Leaf</tissue>
    </source>
</reference>
<keyword evidence="2" id="KW-1185">Reference proteome</keyword>
<dbReference type="EMBL" id="RWGY01000007">
    <property type="protein sequence ID" value="TVU41210.1"/>
    <property type="molecule type" value="Genomic_DNA"/>
</dbReference>
<dbReference type="Proteomes" id="UP000324897">
    <property type="component" value="Chromosome 4"/>
</dbReference>
<organism evidence="1 2">
    <name type="scientific">Eragrostis curvula</name>
    <name type="common">weeping love grass</name>
    <dbReference type="NCBI Taxonomy" id="38414"/>
    <lineage>
        <taxon>Eukaryota</taxon>
        <taxon>Viridiplantae</taxon>
        <taxon>Streptophyta</taxon>
        <taxon>Embryophyta</taxon>
        <taxon>Tracheophyta</taxon>
        <taxon>Spermatophyta</taxon>
        <taxon>Magnoliopsida</taxon>
        <taxon>Liliopsida</taxon>
        <taxon>Poales</taxon>
        <taxon>Poaceae</taxon>
        <taxon>PACMAD clade</taxon>
        <taxon>Chloridoideae</taxon>
        <taxon>Eragrostideae</taxon>
        <taxon>Eragrostidinae</taxon>
        <taxon>Eragrostis</taxon>
    </lineage>
</organism>
<name>A0A5J9W1K4_9POAL</name>
<dbReference type="AlphaFoldDB" id="A0A5J9W1K4"/>
<comment type="caution">
    <text evidence="1">The sequence shown here is derived from an EMBL/GenBank/DDBJ whole genome shotgun (WGS) entry which is preliminary data.</text>
</comment>
<sequence length="173" mass="19371">MSTYAHPLSSIGFTTRHHLGARFLLHCTLCHPSIRVKFEMLATKREPIWIVTTNVGCHDVSIDGLLGHDMRDVNLNYNLPILATQTESTLLPSGCLIEDMNNGYCKLFFSGQAFGACGWLTSLRSQCEYVTASHVRDAPACINIVTMSAKGKRGIWRYPEDDGKLLCSRLWDH</sequence>
<protein>
    <submittedName>
        <fullName evidence="1">Uncharacterized protein</fullName>
    </submittedName>
</protein>
<evidence type="ECO:0000313" key="2">
    <source>
        <dbReference type="Proteomes" id="UP000324897"/>
    </source>
</evidence>
<gene>
    <name evidence="1" type="ORF">EJB05_14710</name>
</gene>
<feature type="non-terminal residue" evidence="1">
    <location>
        <position position="1"/>
    </location>
</feature>
<accession>A0A5J9W1K4</accession>